<reference evidence="2 3" key="1">
    <citation type="submission" date="2024-05" db="EMBL/GenBank/DDBJ databases">
        <title>Culex pipiens pipiens assembly and annotation.</title>
        <authorList>
            <person name="Alout H."/>
            <person name="Durand T."/>
        </authorList>
    </citation>
    <scope>NUCLEOTIDE SEQUENCE [LARGE SCALE GENOMIC DNA]</scope>
    <source>
        <strain evidence="2">HA-2024</strain>
        <tissue evidence="2">Whole body</tissue>
    </source>
</reference>
<gene>
    <name evidence="2" type="ORF">pipiens_001718</name>
</gene>
<sequence length="177" mass="19568">MAAKFVIIRQEHTRNTSIVKLNSLLKQAAVTGDNPYHAGSVFNATVMKNESVDCGLAFGMPEKIPVRSCVSRGPCRCALWIQFEAQKHGQGLSQTRPYSSHDQQEEQHQHLEEQVDHSDPDKYEGDQLENSVLKGHLGDEKDSDLVNSSGVPAVEQHDITSSTRSLTCTPISALREN</sequence>
<dbReference type="Proteomes" id="UP001562425">
    <property type="component" value="Unassembled WGS sequence"/>
</dbReference>
<evidence type="ECO:0000256" key="1">
    <source>
        <dbReference type="SAM" id="MobiDB-lite"/>
    </source>
</evidence>
<proteinExistence type="predicted"/>
<accession>A0ABD1DY78</accession>
<protein>
    <submittedName>
        <fullName evidence="2">Uncharacterized protein</fullName>
    </submittedName>
</protein>
<keyword evidence="3" id="KW-1185">Reference proteome</keyword>
<dbReference type="EMBL" id="JBEHCU010000448">
    <property type="protein sequence ID" value="KAL1404413.1"/>
    <property type="molecule type" value="Genomic_DNA"/>
</dbReference>
<evidence type="ECO:0000313" key="2">
    <source>
        <dbReference type="EMBL" id="KAL1404413.1"/>
    </source>
</evidence>
<organism evidence="2 3">
    <name type="scientific">Culex pipiens pipiens</name>
    <name type="common">Northern house mosquito</name>
    <dbReference type="NCBI Taxonomy" id="38569"/>
    <lineage>
        <taxon>Eukaryota</taxon>
        <taxon>Metazoa</taxon>
        <taxon>Ecdysozoa</taxon>
        <taxon>Arthropoda</taxon>
        <taxon>Hexapoda</taxon>
        <taxon>Insecta</taxon>
        <taxon>Pterygota</taxon>
        <taxon>Neoptera</taxon>
        <taxon>Endopterygota</taxon>
        <taxon>Diptera</taxon>
        <taxon>Nematocera</taxon>
        <taxon>Culicoidea</taxon>
        <taxon>Culicidae</taxon>
        <taxon>Culicinae</taxon>
        <taxon>Culicini</taxon>
        <taxon>Culex</taxon>
        <taxon>Culex</taxon>
    </lineage>
</organism>
<feature type="compositionally biased region" description="Polar residues" evidence="1">
    <location>
        <begin position="91"/>
        <end position="100"/>
    </location>
</feature>
<feature type="compositionally biased region" description="Basic and acidic residues" evidence="1">
    <location>
        <begin position="102"/>
        <end position="125"/>
    </location>
</feature>
<dbReference type="AlphaFoldDB" id="A0ABD1DY78"/>
<comment type="caution">
    <text evidence="2">The sequence shown here is derived from an EMBL/GenBank/DDBJ whole genome shotgun (WGS) entry which is preliminary data.</text>
</comment>
<evidence type="ECO:0000313" key="3">
    <source>
        <dbReference type="Proteomes" id="UP001562425"/>
    </source>
</evidence>
<name>A0ABD1DY78_CULPP</name>
<feature type="region of interest" description="Disordered" evidence="1">
    <location>
        <begin position="91"/>
        <end position="162"/>
    </location>
</feature>